<organism evidence="2 3">
    <name type="scientific">Faecalibacterium prausnitzii</name>
    <dbReference type="NCBI Taxonomy" id="853"/>
    <lineage>
        <taxon>Bacteria</taxon>
        <taxon>Bacillati</taxon>
        <taxon>Bacillota</taxon>
        <taxon>Clostridia</taxon>
        <taxon>Eubacteriales</taxon>
        <taxon>Oscillospiraceae</taxon>
        <taxon>Faecalibacterium</taxon>
    </lineage>
</organism>
<evidence type="ECO:0000313" key="2">
    <source>
        <dbReference type="EMBL" id="PDX89072.1"/>
    </source>
</evidence>
<keyword evidence="1" id="KW-0472">Membrane</keyword>
<evidence type="ECO:0000256" key="1">
    <source>
        <dbReference type="SAM" id="Phobius"/>
    </source>
</evidence>
<name>A0A2A7BCQ2_9FIRM</name>
<comment type="caution">
    <text evidence="2">The sequence shown here is derived from an EMBL/GenBank/DDBJ whole genome shotgun (WGS) entry which is preliminary data.</text>
</comment>
<sequence length="260" mass="27246">MWVYQETPEAAAGKALPEAILPTAQEEPLKQKNGGILPETAQEERQSIPAAFSERYGNTPERAAVRRSKLSRETILLAAAYLLGTFLAGVAAARCVAGDAETLSYYLNCWQSLFSVQDAAGAVRLFRTEFFTVAGALTAVLFLGLSALGPLPIFLFTMLYGTGSGLLSSRLLVDLNPRTAFVLLCVCGIPASLAAGTLCTFGASALQVSGRLCSAAFGRGGQAPSTGALLGQFARMLFLLLPLCGAAVGMLYLAGQAKLI</sequence>
<keyword evidence="1" id="KW-1133">Transmembrane helix</keyword>
<protein>
    <recommendedName>
        <fullName evidence="4">Stage II sporulation protein M</fullName>
    </recommendedName>
</protein>
<dbReference type="RefSeq" id="WP_097771126.1">
    <property type="nucleotide sequence ID" value="NZ_NOUW01000027.1"/>
</dbReference>
<dbReference type="Proteomes" id="UP000220438">
    <property type="component" value="Unassembled WGS sequence"/>
</dbReference>
<proteinExistence type="predicted"/>
<reference evidence="2 3" key="1">
    <citation type="journal article" date="2017" name="Front. Microbiol.">
        <title>New Insights into the Diversity of the Genus Faecalibacterium.</title>
        <authorList>
            <person name="Benevides L."/>
            <person name="Burman S."/>
            <person name="Martin R."/>
            <person name="Robert V."/>
            <person name="Thomas M."/>
            <person name="Miquel S."/>
            <person name="Chain F."/>
            <person name="Sokol H."/>
            <person name="Bermudez-Humaran L.G."/>
            <person name="Morrison M."/>
            <person name="Langella P."/>
            <person name="Azevedo V.A."/>
            <person name="Chatel J.M."/>
            <person name="Soares S."/>
        </authorList>
    </citation>
    <scope>NUCLEOTIDE SEQUENCE [LARGE SCALE GENOMIC DNA]</scope>
    <source>
        <strain evidence="2 3">AHMP21</strain>
    </source>
</reference>
<accession>A0A2A7BCQ2</accession>
<feature type="transmembrane region" description="Helical" evidence="1">
    <location>
        <begin position="233"/>
        <end position="254"/>
    </location>
</feature>
<dbReference type="AlphaFoldDB" id="A0A2A7BCQ2"/>
<gene>
    <name evidence="2" type="ORF">CHR61_09240</name>
</gene>
<evidence type="ECO:0008006" key="4">
    <source>
        <dbReference type="Google" id="ProtNLM"/>
    </source>
</evidence>
<feature type="transmembrane region" description="Helical" evidence="1">
    <location>
        <begin position="75"/>
        <end position="93"/>
    </location>
</feature>
<keyword evidence="1" id="KW-0812">Transmembrane</keyword>
<feature type="transmembrane region" description="Helical" evidence="1">
    <location>
        <begin position="180"/>
        <end position="203"/>
    </location>
</feature>
<dbReference type="EMBL" id="NOUW01000027">
    <property type="protein sequence ID" value="PDX89072.1"/>
    <property type="molecule type" value="Genomic_DNA"/>
</dbReference>
<evidence type="ECO:0000313" key="3">
    <source>
        <dbReference type="Proteomes" id="UP000220438"/>
    </source>
</evidence>